<feature type="region of interest" description="Disordered" evidence="3">
    <location>
        <begin position="444"/>
        <end position="526"/>
    </location>
</feature>
<feature type="domain" description="XPG N-terminal" evidence="5">
    <location>
        <begin position="1"/>
        <end position="109"/>
    </location>
</feature>
<dbReference type="Gene3D" id="1.10.150.20">
    <property type="entry name" value="5' to 3' exonuclease, C-terminal subdomain"/>
    <property type="match status" value="1"/>
</dbReference>
<gene>
    <name evidence="6" type="ORF">K491DRAFT_500378</name>
</gene>
<dbReference type="PRINTS" id="PR00853">
    <property type="entry name" value="XPGRADSUPER"/>
</dbReference>
<dbReference type="PANTHER" id="PTHR11081:SF62">
    <property type="entry name" value="XPG-I DOMAIN-CONTAINING PROTEIN"/>
    <property type="match status" value="1"/>
</dbReference>
<name>A0A6A6T3C0_9PLEO</name>
<evidence type="ECO:0000256" key="2">
    <source>
        <dbReference type="ARBA" id="ARBA00022801"/>
    </source>
</evidence>
<dbReference type="PANTHER" id="PTHR11081">
    <property type="entry name" value="FLAP ENDONUCLEASE FAMILY MEMBER"/>
    <property type="match status" value="1"/>
</dbReference>
<feature type="compositionally biased region" description="Low complexity" evidence="3">
    <location>
        <begin position="493"/>
        <end position="504"/>
    </location>
</feature>
<evidence type="ECO:0000313" key="6">
    <source>
        <dbReference type="EMBL" id="KAF2653817.1"/>
    </source>
</evidence>
<dbReference type="EMBL" id="MU004374">
    <property type="protein sequence ID" value="KAF2653817.1"/>
    <property type="molecule type" value="Genomic_DNA"/>
</dbReference>
<proteinExistence type="predicted"/>
<feature type="compositionally biased region" description="Polar residues" evidence="3">
    <location>
        <begin position="506"/>
        <end position="521"/>
    </location>
</feature>
<dbReference type="GO" id="GO:0017108">
    <property type="term" value="F:5'-flap endonuclease activity"/>
    <property type="evidence" value="ECO:0007669"/>
    <property type="project" value="TreeGrafter"/>
</dbReference>
<dbReference type="SUPFAM" id="SSF47807">
    <property type="entry name" value="5' to 3' exonuclease, C-terminal subdomain"/>
    <property type="match status" value="1"/>
</dbReference>
<dbReference type="InterPro" id="IPR006085">
    <property type="entry name" value="XPG_DNA_repair_N"/>
</dbReference>
<dbReference type="InterPro" id="IPR036279">
    <property type="entry name" value="5-3_exonuclease_C_sf"/>
</dbReference>
<dbReference type="CDD" id="cd09870">
    <property type="entry name" value="PIN_YEN1"/>
    <property type="match status" value="1"/>
</dbReference>
<dbReference type="SMART" id="SM00484">
    <property type="entry name" value="XPGI"/>
    <property type="match status" value="1"/>
</dbReference>
<dbReference type="Gene3D" id="3.40.50.1010">
    <property type="entry name" value="5'-nuclease"/>
    <property type="match status" value="2"/>
</dbReference>
<evidence type="ECO:0008006" key="8">
    <source>
        <dbReference type="Google" id="ProtNLM"/>
    </source>
</evidence>
<dbReference type="Pfam" id="PF00752">
    <property type="entry name" value="XPG_N"/>
    <property type="match status" value="1"/>
</dbReference>
<feature type="compositionally biased region" description="Polar residues" evidence="3">
    <location>
        <begin position="455"/>
        <end position="464"/>
    </location>
</feature>
<dbReference type="InterPro" id="IPR029060">
    <property type="entry name" value="PIN-like_dom_sf"/>
</dbReference>
<accession>A0A6A6T3C0</accession>
<evidence type="ECO:0000259" key="5">
    <source>
        <dbReference type="SMART" id="SM00485"/>
    </source>
</evidence>
<feature type="region of interest" description="Disordered" evidence="3">
    <location>
        <begin position="713"/>
        <end position="748"/>
    </location>
</feature>
<keyword evidence="2" id="KW-0378">Hydrolase</keyword>
<evidence type="ECO:0000256" key="3">
    <source>
        <dbReference type="SAM" id="MobiDB-lite"/>
    </source>
</evidence>
<evidence type="ECO:0000256" key="1">
    <source>
        <dbReference type="ARBA" id="ARBA00022722"/>
    </source>
</evidence>
<evidence type="ECO:0000313" key="7">
    <source>
        <dbReference type="Proteomes" id="UP000799324"/>
    </source>
</evidence>
<feature type="region of interest" description="Disordered" evidence="3">
    <location>
        <begin position="355"/>
        <end position="375"/>
    </location>
</feature>
<keyword evidence="1" id="KW-0540">Nuclease</keyword>
<feature type="domain" description="XPG-I" evidence="4">
    <location>
        <begin position="110"/>
        <end position="179"/>
    </location>
</feature>
<feature type="compositionally biased region" description="Basic and acidic residues" evidence="3">
    <location>
        <begin position="738"/>
        <end position="748"/>
    </location>
</feature>
<dbReference type="InterPro" id="IPR006084">
    <property type="entry name" value="XPG/Rad2"/>
</dbReference>
<dbReference type="Proteomes" id="UP000799324">
    <property type="component" value="Unassembled WGS sequence"/>
</dbReference>
<dbReference type="GO" id="GO:0006281">
    <property type="term" value="P:DNA repair"/>
    <property type="evidence" value="ECO:0007669"/>
    <property type="project" value="UniProtKB-ARBA"/>
</dbReference>
<dbReference type="SUPFAM" id="SSF88723">
    <property type="entry name" value="PIN domain-like"/>
    <property type="match status" value="1"/>
</dbReference>
<evidence type="ECO:0000259" key="4">
    <source>
        <dbReference type="SMART" id="SM00484"/>
    </source>
</evidence>
<reference evidence="6" key="1">
    <citation type="journal article" date="2020" name="Stud. Mycol.">
        <title>101 Dothideomycetes genomes: a test case for predicting lifestyles and emergence of pathogens.</title>
        <authorList>
            <person name="Haridas S."/>
            <person name="Albert R."/>
            <person name="Binder M."/>
            <person name="Bloem J."/>
            <person name="Labutti K."/>
            <person name="Salamov A."/>
            <person name="Andreopoulos B."/>
            <person name="Baker S."/>
            <person name="Barry K."/>
            <person name="Bills G."/>
            <person name="Bluhm B."/>
            <person name="Cannon C."/>
            <person name="Castanera R."/>
            <person name="Culley D."/>
            <person name="Daum C."/>
            <person name="Ezra D."/>
            <person name="Gonzalez J."/>
            <person name="Henrissat B."/>
            <person name="Kuo A."/>
            <person name="Liang C."/>
            <person name="Lipzen A."/>
            <person name="Lutzoni F."/>
            <person name="Magnuson J."/>
            <person name="Mondo S."/>
            <person name="Nolan M."/>
            <person name="Ohm R."/>
            <person name="Pangilinan J."/>
            <person name="Park H.-J."/>
            <person name="Ramirez L."/>
            <person name="Alfaro M."/>
            <person name="Sun H."/>
            <person name="Tritt A."/>
            <person name="Yoshinaga Y."/>
            <person name="Zwiers L.-H."/>
            <person name="Turgeon B."/>
            <person name="Goodwin S."/>
            <person name="Spatafora J."/>
            <person name="Crous P."/>
            <person name="Grigoriev I."/>
        </authorList>
    </citation>
    <scope>NUCLEOTIDE SEQUENCE</scope>
    <source>
        <strain evidence="6">CBS 122681</strain>
    </source>
</reference>
<dbReference type="AlphaFoldDB" id="A0A6A6T3C0"/>
<dbReference type="SMART" id="SM00485">
    <property type="entry name" value="XPGN"/>
    <property type="match status" value="1"/>
</dbReference>
<sequence>MGIPNLWDVIKDHDHSVPIAQLAEEHHRQHRRPLRVAIDEADWRFNNLTQQQVYAIREKKTMFFRICRLLTLNIQLLFVFDGPRRLWKRGRRGQGKIDYEARKPLKEMLQHFGIPHHEAPGEAEAECARLQMLGVVDAVFSQDSDSLMFGCDFLIRDDRVAKQKENKDRSKENTQKSAKTVKVIRSKDIQANPLRLDREGLVLFAMLCGGDYDTKGLPGCGTALAMRVFQAGIGASLCRCRTQKDCGRWQEELILVLQSTARGRSLVPTVYRLNFPDVKILDKYNRPTVSTDDQLRNLRGLRGGWDKSFDELKLLDNVTGPFFNYWGKRYMNWVGPILLTRALIRGDATSRGENIHEITPVKQRGKKNGSDSKAQDPLLERKLRFSPFKSQLTCLEWKHFEGRLWNEAASEYEVRDGAWTGERADCFEPDHRVECEIPSYWLQQSLPPEIMDPPTAQSKRTPVSQKRKRKESNREMSGTSETPSDKIKRTKKSPSSPLPNSKASAQEPQEATNWDSISPLSDTEDEDKDPLIDIVLHPKQPLPGYTNHSHIIANPRLPHSLVPKPSNSILGPPDIVNLGPEPDDSEADADLNEAIRLSLQVCEMTPGSSQLGFFTPRKESVGTFLDDNAQRKPLGEFLSPYDGSSYTPRPPMVSPLACKSKMYTSTVHERIEKDLDARVPQPGLTNSSAHVDSAGLDPLDRDQLRMARLRHFGTAQKADASPAREYVLPATPSTVRSGTRDEPITIDD</sequence>
<organism evidence="6 7">
    <name type="scientific">Lophiostoma macrostomum CBS 122681</name>
    <dbReference type="NCBI Taxonomy" id="1314788"/>
    <lineage>
        <taxon>Eukaryota</taxon>
        <taxon>Fungi</taxon>
        <taxon>Dikarya</taxon>
        <taxon>Ascomycota</taxon>
        <taxon>Pezizomycotina</taxon>
        <taxon>Dothideomycetes</taxon>
        <taxon>Pleosporomycetidae</taxon>
        <taxon>Pleosporales</taxon>
        <taxon>Lophiostomataceae</taxon>
        <taxon>Lophiostoma</taxon>
    </lineage>
</organism>
<protein>
    <recommendedName>
        <fullName evidence="8">PIN domain-like protein</fullName>
    </recommendedName>
</protein>
<dbReference type="Pfam" id="PF00867">
    <property type="entry name" value="XPG_I"/>
    <property type="match status" value="1"/>
</dbReference>
<dbReference type="OrthoDB" id="2959108at2759"/>
<keyword evidence="7" id="KW-1185">Reference proteome</keyword>
<dbReference type="InterPro" id="IPR006086">
    <property type="entry name" value="XPG-I_dom"/>
</dbReference>